<accession>A0A0R2C4Y5</accession>
<dbReference type="RefSeq" id="WP_054750853.1">
    <property type="nucleotide sequence ID" value="NZ_AYZK01000008.1"/>
</dbReference>
<sequence length="204" mass="23149">MVNMVMGMRLFGLRHLMREAARGSNNSGGSGAINIIILIAVIFALWYLIVPRLRVRRRNQQQQQRVTAFSDAVEQPRPERKATALPLGVGNRDEFMALARQVQAAIDQRDTTELTRYTTKQAWTQLTRGWTPDAGPQGYTELTFDDLQRVATPKDELHIRATITRVTMRVGASEPDPAQTTTQLWELQRSEHGWVVNKITPVKK</sequence>
<evidence type="ECO:0008006" key="4">
    <source>
        <dbReference type="Google" id="ProtNLM"/>
    </source>
</evidence>
<dbReference type="PATRIC" id="fig|1423810.4.peg.1929"/>
<dbReference type="OrthoDB" id="9952703at2"/>
<keyword evidence="1" id="KW-1133">Transmembrane helix</keyword>
<dbReference type="EMBL" id="AYZK01000008">
    <property type="protein sequence ID" value="KRM86567.1"/>
    <property type="molecule type" value="Genomic_DNA"/>
</dbReference>
<keyword evidence="1" id="KW-0472">Membrane</keyword>
<reference evidence="2 3" key="1">
    <citation type="journal article" date="2015" name="Genome Announc.">
        <title>Expanding the biotechnology potential of lactobacilli through comparative genomics of 213 strains and associated genera.</title>
        <authorList>
            <person name="Sun Z."/>
            <person name="Harris H.M."/>
            <person name="McCann A."/>
            <person name="Guo C."/>
            <person name="Argimon S."/>
            <person name="Zhang W."/>
            <person name="Yang X."/>
            <person name="Jeffery I.B."/>
            <person name="Cooney J.C."/>
            <person name="Kagawa T.F."/>
            <person name="Liu W."/>
            <person name="Song Y."/>
            <person name="Salvetti E."/>
            <person name="Wrobel A."/>
            <person name="Rasinkangas P."/>
            <person name="Parkhill J."/>
            <person name="Rea M.C."/>
            <person name="O'Sullivan O."/>
            <person name="Ritari J."/>
            <person name="Douillard F.P."/>
            <person name="Paul Ross R."/>
            <person name="Yang R."/>
            <person name="Briner A.E."/>
            <person name="Felis G.E."/>
            <person name="de Vos W.M."/>
            <person name="Barrangou R."/>
            <person name="Klaenhammer T.R."/>
            <person name="Caufield P.W."/>
            <person name="Cui Y."/>
            <person name="Zhang H."/>
            <person name="O'Toole P.W."/>
        </authorList>
    </citation>
    <scope>NUCLEOTIDE SEQUENCE [LARGE SCALE GENOMIC DNA]</scope>
    <source>
        <strain evidence="2 3">DSM 22698</strain>
    </source>
</reference>
<feature type="transmembrane region" description="Helical" evidence="1">
    <location>
        <begin position="32"/>
        <end position="50"/>
    </location>
</feature>
<evidence type="ECO:0000256" key="1">
    <source>
        <dbReference type="SAM" id="Phobius"/>
    </source>
</evidence>
<proteinExistence type="predicted"/>
<organism evidence="2 3">
    <name type="scientific">Lacticaseibacillus thailandensis DSM 22698 = JCM 13996</name>
    <dbReference type="NCBI Taxonomy" id="1423810"/>
    <lineage>
        <taxon>Bacteria</taxon>
        <taxon>Bacillati</taxon>
        <taxon>Bacillota</taxon>
        <taxon>Bacilli</taxon>
        <taxon>Lactobacillales</taxon>
        <taxon>Lactobacillaceae</taxon>
        <taxon>Lacticaseibacillus</taxon>
    </lineage>
</organism>
<name>A0A0R2C4Y5_9LACO</name>
<dbReference type="AlphaFoldDB" id="A0A0R2C4Y5"/>
<keyword evidence="1" id="KW-0812">Transmembrane</keyword>
<protein>
    <recommendedName>
        <fullName evidence="4">Tim44-like domain-containing protein</fullName>
    </recommendedName>
</protein>
<keyword evidence="3" id="KW-1185">Reference proteome</keyword>
<comment type="caution">
    <text evidence="2">The sequence shown here is derived from an EMBL/GenBank/DDBJ whole genome shotgun (WGS) entry which is preliminary data.</text>
</comment>
<evidence type="ECO:0000313" key="3">
    <source>
        <dbReference type="Proteomes" id="UP000051789"/>
    </source>
</evidence>
<dbReference type="Proteomes" id="UP000051789">
    <property type="component" value="Unassembled WGS sequence"/>
</dbReference>
<gene>
    <name evidence="2" type="ORF">FD19_GL001881</name>
</gene>
<evidence type="ECO:0000313" key="2">
    <source>
        <dbReference type="EMBL" id="KRM86567.1"/>
    </source>
</evidence>